<feature type="coiled-coil region" evidence="1">
    <location>
        <begin position="7"/>
        <end position="83"/>
    </location>
</feature>
<gene>
    <name evidence="3" type="ORF">PRELSG_0303900</name>
</gene>
<dbReference type="Proteomes" id="UP000220158">
    <property type="component" value="Chromosome 3"/>
</dbReference>
<dbReference type="AlphaFoldDB" id="A0A1J1H128"/>
<feature type="coiled-coil region" evidence="1">
    <location>
        <begin position="110"/>
        <end position="190"/>
    </location>
</feature>
<reference evidence="3 4" key="1">
    <citation type="submission" date="2015-04" db="EMBL/GenBank/DDBJ databases">
        <authorList>
            <consortium name="Pathogen Informatics"/>
        </authorList>
    </citation>
    <scope>NUCLEOTIDE SEQUENCE [LARGE SCALE GENOMIC DNA]</scope>
    <source>
        <strain evidence="3 4">SGS1</strain>
    </source>
</reference>
<dbReference type="VEuPathDB" id="PlasmoDB:PRELSG_0303900"/>
<dbReference type="PANTHER" id="PTHR21448">
    <property type="entry name" value="SMOOTH MUSCLE MYOSIN HEAVY CHAIN-RELATED"/>
    <property type="match status" value="1"/>
</dbReference>
<protein>
    <recommendedName>
        <fullName evidence="2">Protein phosphatase 1 regulatory subunit 21 N-terminal domain-containing protein</fullName>
    </recommendedName>
</protein>
<evidence type="ECO:0000256" key="1">
    <source>
        <dbReference type="SAM" id="Coils"/>
    </source>
</evidence>
<dbReference type="EMBL" id="LN835298">
    <property type="protein sequence ID" value="CRG98554.1"/>
    <property type="molecule type" value="Genomic_DNA"/>
</dbReference>
<dbReference type="Pfam" id="PF10205">
    <property type="entry name" value="KLRAQ"/>
    <property type="match status" value="1"/>
</dbReference>
<feature type="coiled-coil region" evidence="1">
    <location>
        <begin position="727"/>
        <end position="800"/>
    </location>
</feature>
<dbReference type="KEGG" id="prel:PRELSG_0303900"/>
<dbReference type="RefSeq" id="XP_028531564.1">
    <property type="nucleotide sequence ID" value="XM_028680027.1"/>
</dbReference>
<feature type="domain" description="Protein phosphatase 1 regulatory subunit 21 N-terminal" evidence="2">
    <location>
        <begin position="7"/>
        <end position="110"/>
    </location>
</feature>
<proteinExistence type="predicted"/>
<keyword evidence="1" id="KW-0175">Coiled coil</keyword>
<accession>A0A1J1H128</accession>
<name>A0A1J1H128_PLARL</name>
<dbReference type="PANTHER" id="PTHR21448:SF0">
    <property type="entry name" value="PROTEIN PHOSPHATASE 1 REGULATORY SUBUNIT 21"/>
    <property type="match status" value="1"/>
</dbReference>
<keyword evidence="4" id="KW-1185">Reference proteome</keyword>
<organism evidence="3 4">
    <name type="scientific">Plasmodium relictum</name>
    <dbReference type="NCBI Taxonomy" id="85471"/>
    <lineage>
        <taxon>Eukaryota</taxon>
        <taxon>Sar</taxon>
        <taxon>Alveolata</taxon>
        <taxon>Apicomplexa</taxon>
        <taxon>Aconoidasida</taxon>
        <taxon>Haemosporida</taxon>
        <taxon>Plasmodiidae</taxon>
        <taxon>Plasmodium</taxon>
        <taxon>Plasmodium (Haemamoeba)</taxon>
    </lineage>
</organism>
<dbReference type="GO" id="GO:0005769">
    <property type="term" value="C:early endosome"/>
    <property type="evidence" value="ECO:0007669"/>
    <property type="project" value="TreeGrafter"/>
</dbReference>
<sequence>MNIEDKYKLIKEKYKEIKEQNDILKKAIVEYKKDIKQLEKNNNEKNNKINFLLNENSTLSNNNSQLSNKITQLINSLEEQKKNNSGWRNLMLLTKSSKENIHESVAFEELEIKIKENETLHKEIDDMKQEHQELKTELEMNKKNFEEKLKEKERDIKILTDNINSSNQNIIDIENEKAEIKKQIDINKKKFNETIEKKKKYIIEIEDICKKLKHKCYSKYKINFNKIPFFEKSDYYDYFIQNRINENIENFQNFILIVIEKFIEYLVLCKELFTYEDSKLNYIYENFEKDTETDKIKYSKIIDVKKISQNEITYIEEIINLLKNFKKTWIKNENGEKIRDTLCVLADKIKILFLNVNIYLCVEEYFFPTVFSSKKFILKNVIHELRNLKNLILKIINTFTFVIFISPFNNENIILEYFKKINIKKMIDKKNPDKYIYCNEANYDEIYKSYWSEDEGNDYIFKINDLDFGKLIAEKEKNSLSKFIHLKDYVEKNNKIILFLTNKFKIILEDILYSFEFLKSYISFRLCENKGFNTLNMDKSKTITSLLDLTSSFINSIHNYDIINLKLLLVSILSYYRFNKCISYEEEKDYLKKINNAFNQKKIISYNSLENSLKDLEFYKKNNNELNKNLLKKTKIIKKLKRINEQSLNECKNTLMINKELTISNTFLINSLSNKREMNNEENITNDIETYAENVLNFITLNNYENKSLNIKEKQLLEAYICSCVKIDHLKIEIKENNELLEKFKNDFDIKEKEIRKLKLQIETYKEEEANIHKKYEEQMNTLHDLIVTLEKQISKLNSEKTVNKFLIMCTICGSKNNIGNILKNRKCLKCNSIIIFFK</sequence>
<evidence type="ECO:0000313" key="3">
    <source>
        <dbReference type="EMBL" id="CRG98554.1"/>
    </source>
</evidence>
<evidence type="ECO:0000313" key="4">
    <source>
        <dbReference type="Proteomes" id="UP000220158"/>
    </source>
</evidence>
<dbReference type="SMART" id="SM01254">
    <property type="entry name" value="KLRAQ"/>
    <property type="match status" value="1"/>
</dbReference>
<dbReference type="GeneID" id="39734647"/>
<dbReference type="InterPro" id="IPR019343">
    <property type="entry name" value="PPP1R21_N"/>
</dbReference>
<dbReference type="OrthoDB" id="392668at2759"/>
<dbReference type="GO" id="GO:0016020">
    <property type="term" value="C:membrane"/>
    <property type="evidence" value="ECO:0007669"/>
    <property type="project" value="TreeGrafter"/>
</dbReference>
<evidence type="ECO:0000259" key="2">
    <source>
        <dbReference type="SMART" id="SM01254"/>
    </source>
</evidence>
<dbReference type="InterPro" id="IPR040024">
    <property type="entry name" value="PPP1R21"/>
</dbReference>